<feature type="region of interest" description="Disordered" evidence="8">
    <location>
        <begin position="1"/>
        <end position="51"/>
    </location>
</feature>
<dbReference type="EMBL" id="FUZQ01000007">
    <property type="protein sequence ID" value="SKC78688.1"/>
    <property type="molecule type" value="Genomic_DNA"/>
</dbReference>
<keyword evidence="5 7" id="KW-0378">Hydrolase</keyword>
<dbReference type="SUPFAM" id="SSF51306">
    <property type="entry name" value="LexA/Signal peptidase"/>
    <property type="match status" value="1"/>
</dbReference>
<dbReference type="PANTHER" id="PTHR43390">
    <property type="entry name" value="SIGNAL PEPTIDASE I"/>
    <property type="match status" value="1"/>
</dbReference>
<dbReference type="RefSeq" id="WP_079576174.1">
    <property type="nucleotide sequence ID" value="NZ_FUZQ01000007.1"/>
</dbReference>
<gene>
    <name evidence="10" type="ORF">SAMN04324258_3839</name>
</gene>
<keyword evidence="7" id="KW-1133">Transmembrane helix</keyword>
<dbReference type="InterPro" id="IPR000223">
    <property type="entry name" value="Pept_S26A_signal_pept_1"/>
</dbReference>
<dbReference type="AlphaFoldDB" id="A0A1T5LT23"/>
<feature type="compositionally biased region" description="Low complexity" evidence="8">
    <location>
        <begin position="33"/>
        <end position="51"/>
    </location>
</feature>
<dbReference type="GO" id="GO:0005886">
    <property type="term" value="C:plasma membrane"/>
    <property type="evidence" value="ECO:0007669"/>
    <property type="project" value="UniProtKB-SubCell"/>
</dbReference>
<sequence>MADSDPVTDRPSAREPRPQDPAGAGSGAGAGGFDDVVGAGRPAPAEGRAPSRGLGVLRETAIIVVSALVLSWLIKTFLVQAFYIPSGSMEDTLEIGDRVMVSRMVPDVFDVHRGDIVVFKDPGGWLPPYEPPERTPAGQAVTNVLTFVGLLPQETGDHLIKRVIGTPGDHVTCCDDQGRVSVNGQPIDEETYIKPGSVPSQDPFDTVVPEDMLFVMGDNRQNSQDSRYNTGKPGGGFVPTQNVVGSAFATVWPLGDATLLRNPGDVFAGVPEP</sequence>
<keyword evidence="7" id="KW-0472">Membrane</keyword>
<dbReference type="GO" id="GO:0004252">
    <property type="term" value="F:serine-type endopeptidase activity"/>
    <property type="evidence" value="ECO:0007669"/>
    <property type="project" value="InterPro"/>
</dbReference>
<evidence type="ECO:0000256" key="3">
    <source>
        <dbReference type="ARBA" id="ARBA00009370"/>
    </source>
</evidence>
<keyword evidence="7" id="KW-0812">Transmembrane</keyword>
<comment type="similarity">
    <text evidence="3 7">Belongs to the peptidase S26 family.</text>
</comment>
<dbReference type="InterPro" id="IPR036286">
    <property type="entry name" value="LexA/Signal_pep-like_sf"/>
</dbReference>
<feature type="active site" evidence="6">
    <location>
        <position position="88"/>
    </location>
</feature>
<dbReference type="Gene3D" id="2.10.109.10">
    <property type="entry name" value="Umud Fragment, subunit A"/>
    <property type="match status" value="1"/>
</dbReference>
<feature type="active site" evidence="6">
    <location>
        <position position="161"/>
    </location>
</feature>
<organism evidence="10 11">
    <name type="scientific">Krasilnikoviella flava</name>
    <dbReference type="NCBI Taxonomy" id="526729"/>
    <lineage>
        <taxon>Bacteria</taxon>
        <taxon>Bacillati</taxon>
        <taxon>Actinomycetota</taxon>
        <taxon>Actinomycetes</taxon>
        <taxon>Micrococcales</taxon>
        <taxon>Promicromonosporaceae</taxon>
        <taxon>Krasilnikoviella</taxon>
    </lineage>
</organism>
<evidence type="ECO:0000256" key="7">
    <source>
        <dbReference type="RuleBase" id="RU362042"/>
    </source>
</evidence>
<reference evidence="10 11" key="1">
    <citation type="submission" date="2017-02" db="EMBL/GenBank/DDBJ databases">
        <authorList>
            <person name="Peterson S.W."/>
        </authorList>
    </citation>
    <scope>NUCLEOTIDE SEQUENCE [LARGE SCALE GENOMIC DNA]</scope>
    <source>
        <strain evidence="10 11">DSM 21481</strain>
    </source>
</reference>
<evidence type="ECO:0000256" key="1">
    <source>
        <dbReference type="ARBA" id="ARBA00000677"/>
    </source>
</evidence>
<name>A0A1T5LT23_9MICO</name>
<dbReference type="CDD" id="cd06530">
    <property type="entry name" value="S26_SPase_I"/>
    <property type="match status" value="1"/>
</dbReference>
<dbReference type="GO" id="GO:0009003">
    <property type="term" value="F:signal peptidase activity"/>
    <property type="evidence" value="ECO:0007669"/>
    <property type="project" value="UniProtKB-EC"/>
</dbReference>
<dbReference type="InterPro" id="IPR019758">
    <property type="entry name" value="Pept_S26A_signal_pept_1_CS"/>
</dbReference>
<comment type="subcellular location">
    <subcellularLocation>
        <location evidence="2">Cell membrane</location>
        <topology evidence="2">Single-pass type II membrane protein</topology>
    </subcellularLocation>
    <subcellularLocation>
        <location evidence="7">Membrane</location>
        <topology evidence="7">Single-pass type II membrane protein</topology>
    </subcellularLocation>
</comment>
<accession>A0A1T5LT23</accession>
<dbReference type="STRING" id="526729.SAMN04324258_3839"/>
<feature type="compositionally biased region" description="Basic and acidic residues" evidence="8">
    <location>
        <begin position="7"/>
        <end position="18"/>
    </location>
</feature>
<keyword evidence="11" id="KW-1185">Reference proteome</keyword>
<feature type="transmembrane region" description="Helical" evidence="7">
    <location>
        <begin position="61"/>
        <end position="83"/>
    </location>
</feature>
<evidence type="ECO:0000259" key="9">
    <source>
        <dbReference type="Pfam" id="PF10502"/>
    </source>
</evidence>
<dbReference type="PRINTS" id="PR00727">
    <property type="entry name" value="LEADERPTASE"/>
</dbReference>
<evidence type="ECO:0000256" key="6">
    <source>
        <dbReference type="PIRSR" id="PIRSR600223-1"/>
    </source>
</evidence>
<evidence type="ECO:0000256" key="4">
    <source>
        <dbReference type="ARBA" id="ARBA00013208"/>
    </source>
</evidence>
<proteinExistence type="inferred from homology"/>
<keyword evidence="7" id="KW-0645">Protease</keyword>
<dbReference type="NCBIfam" id="TIGR02227">
    <property type="entry name" value="sigpep_I_bact"/>
    <property type="match status" value="1"/>
</dbReference>
<dbReference type="GO" id="GO:0006465">
    <property type="term" value="P:signal peptide processing"/>
    <property type="evidence" value="ECO:0007669"/>
    <property type="project" value="InterPro"/>
</dbReference>
<feature type="domain" description="Peptidase S26" evidence="9">
    <location>
        <begin position="58"/>
        <end position="252"/>
    </location>
</feature>
<comment type="catalytic activity">
    <reaction evidence="1 7">
        <text>Cleavage of hydrophobic, N-terminal signal or leader sequences from secreted and periplasmic proteins.</text>
        <dbReference type="EC" id="3.4.21.89"/>
    </reaction>
</comment>
<dbReference type="PANTHER" id="PTHR43390:SF1">
    <property type="entry name" value="CHLOROPLAST PROCESSING PEPTIDASE"/>
    <property type="match status" value="1"/>
</dbReference>
<dbReference type="EC" id="3.4.21.89" evidence="4 7"/>
<dbReference type="Proteomes" id="UP000189777">
    <property type="component" value="Unassembled WGS sequence"/>
</dbReference>
<evidence type="ECO:0000313" key="11">
    <source>
        <dbReference type="Proteomes" id="UP000189777"/>
    </source>
</evidence>
<evidence type="ECO:0000256" key="8">
    <source>
        <dbReference type="SAM" id="MobiDB-lite"/>
    </source>
</evidence>
<dbReference type="InterPro" id="IPR019533">
    <property type="entry name" value="Peptidase_S26"/>
</dbReference>
<dbReference type="Pfam" id="PF10502">
    <property type="entry name" value="Peptidase_S26"/>
    <property type="match status" value="1"/>
</dbReference>
<evidence type="ECO:0000313" key="10">
    <source>
        <dbReference type="EMBL" id="SKC78688.1"/>
    </source>
</evidence>
<dbReference type="PROSITE" id="PS00761">
    <property type="entry name" value="SPASE_I_3"/>
    <property type="match status" value="1"/>
</dbReference>
<protein>
    <recommendedName>
        <fullName evidence="4 7">Signal peptidase I</fullName>
        <ecNumber evidence="4 7">3.4.21.89</ecNumber>
    </recommendedName>
</protein>
<evidence type="ECO:0000256" key="2">
    <source>
        <dbReference type="ARBA" id="ARBA00004401"/>
    </source>
</evidence>
<evidence type="ECO:0000256" key="5">
    <source>
        <dbReference type="ARBA" id="ARBA00022801"/>
    </source>
</evidence>